<accession>A0AAJ2NN25</accession>
<dbReference type="CDD" id="cd06575">
    <property type="entry name" value="PASTA_Pbp2x-like_2"/>
    <property type="match status" value="1"/>
</dbReference>
<dbReference type="EMBL" id="JAWJAY010000001">
    <property type="protein sequence ID" value="MDV2885378.1"/>
    <property type="molecule type" value="Genomic_DNA"/>
</dbReference>
<dbReference type="InterPro" id="IPR050515">
    <property type="entry name" value="Beta-lactam/transpept"/>
</dbReference>
<dbReference type="PANTHER" id="PTHR30627">
    <property type="entry name" value="PEPTIDOGLYCAN D,D-TRANSPEPTIDASE"/>
    <property type="match status" value="1"/>
</dbReference>
<dbReference type="Pfam" id="PF03717">
    <property type="entry name" value="PBP_dimer"/>
    <property type="match status" value="1"/>
</dbReference>
<dbReference type="InterPro" id="IPR012338">
    <property type="entry name" value="Beta-lactam/transpept-like"/>
</dbReference>
<name>A0AAJ2NN25_ALKPS</name>
<dbReference type="InterPro" id="IPR005543">
    <property type="entry name" value="PASTA_dom"/>
</dbReference>
<evidence type="ECO:0000256" key="4">
    <source>
        <dbReference type="ARBA" id="ARBA00012448"/>
    </source>
</evidence>
<dbReference type="InterPro" id="IPR001460">
    <property type="entry name" value="PCN-bd_Tpept"/>
</dbReference>
<dbReference type="Gene3D" id="3.90.1310.10">
    <property type="entry name" value="Penicillin-binding protein 2a (Domain 2)"/>
    <property type="match status" value="1"/>
</dbReference>
<dbReference type="Pfam" id="PF03793">
    <property type="entry name" value="PASTA"/>
    <property type="match status" value="2"/>
</dbReference>
<gene>
    <name evidence="10" type="ORF">RYX45_09290</name>
</gene>
<evidence type="ECO:0000256" key="7">
    <source>
        <dbReference type="SAM" id="MobiDB-lite"/>
    </source>
</evidence>
<dbReference type="Pfam" id="PF00905">
    <property type="entry name" value="Transpeptidase"/>
    <property type="match status" value="1"/>
</dbReference>
<comment type="similarity">
    <text evidence="3">Belongs to the transpeptidase family.</text>
</comment>
<evidence type="ECO:0000313" key="10">
    <source>
        <dbReference type="EMBL" id="MDV2885378.1"/>
    </source>
</evidence>
<sequence length="736" mass="81319">MEIKRAATNVRAVVVLGAFILLFILLLGRFTYIQVTQEVKGQELASMGEDRWSKEQVIEGKRGTIYDKRGSALAEELNSYSVFAILSTDYPNHVSDPKETAEKLAPFISMEPSALQRLLSSEGRFQVELGAGARNLTHSEMQEIKALDLDGIMFNEEPRRYYPKQTYASHVLGYTESDMSTARMGLERSLDDYLRAEDGLVQYQSDRKGVPLPNAERHVKPPKNGNDIYLTLDSNIQTALEQVMTQVDEEYEPEKMVAIVADPKTGEILAMSNRPSFNPNRYNEISNYMNYAVSNHYEPGSTMKVFTLAAAIEEGVYNGDQTFMSGQLNVGPNTVSDHNRGRGWGEITYNEGMLRSSNVAFTKIALDLLGPEKLYEYLDRFGFDEPTGIDLPNEATSLIANQSRYDAAATAFGQGTAVTPIQQIQAATAIANGGEMMKPYVVDRIVDSETQEVIEQKKPEVVGNPISKETSEQMLDILGEVVTSSSGTGRPYNIEGFDVAGKTGTAQIPNPNARGYIRGHGENIFSFLGMAPKDDPKLIVYVAVERPNLQSFESGSEPSAKIFNTIMKQSLQYLNITPTLEEINEEAEEGYVTRDYKGEKVESLTSELEEEGFEVVVLGKGSKVLEHSPEGGNALLEGEKVFLLTDNDSFSMPDVSGWSNRDLLKFANVAGVTPTIFGNGFAVTQNIEAGTDISPGENIVFELASLEEINEMEDSLDEEDEDVDSDQEEEEQQVGE</sequence>
<organism evidence="10 11">
    <name type="scientific">Alkalihalophilus pseudofirmus</name>
    <name type="common">Bacillus pseudofirmus</name>
    <dbReference type="NCBI Taxonomy" id="79885"/>
    <lineage>
        <taxon>Bacteria</taxon>
        <taxon>Bacillati</taxon>
        <taxon>Bacillota</taxon>
        <taxon>Bacilli</taxon>
        <taxon>Bacillales</taxon>
        <taxon>Bacillaceae</taxon>
        <taxon>Alkalihalophilus</taxon>
    </lineage>
</organism>
<dbReference type="SMART" id="SM00740">
    <property type="entry name" value="PASTA"/>
    <property type="match status" value="2"/>
</dbReference>
<dbReference type="EC" id="3.4.16.4" evidence="4"/>
<evidence type="ECO:0000256" key="8">
    <source>
        <dbReference type="SAM" id="Phobius"/>
    </source>
</evidence>
<dbReference type="InterPro" id="IPR005311">
    <property type="entry name" value="PBP_dimer"/>
</dbReference>
<reference evidence="10" key="1">
    <citation type="submission" date="2023-10" db="EMBL/GenBank/DDBJ databases">
        <title>Screening of Alkalihalophilus pseudofirmusBZ-TG-HK211 and Its Alleviation of Salt Stress on Rapeseed Growth.</title>
        <authorList>
            <person name="Zhao B."/>
            <person name="Guo T."/>
        </authorList>
    </citation>
    <scope>NUCLEOTIDE SEQUENCE</scope>
    <source>
        <strain evidence="10">BZ-TG-HK211</strain>
    </source>
</reference>
<evidence type="ECO:0000256" key="6">
    <source>
        <dbReference type="ARBA" id="ARBA00034000"/>
    </source>
</evidence>
<dbReference type="Proteomes" id="UP001285636">
    <property type="component" value="Unassembled WGS sequence"/>
</dbReference>
<keyword evidence="8" id="KW-1133">Transmembrane helix</keyword>
<dbReference type="RefSeq" id="WP_323466590.1">
    <property type="nucleotide sequence ID" value="NZ_JAWJAY010000001.1"/>
</dbReference>
<keyword evidence="8" id="KW-0812">Transmembrane</keyword>
<dbReference type="Gene3D" id="3.30.70.2110">
    <property type="match status" value="1"/>
</dbReference>
<dbReference type="GO" id="GO:0008658">
    <property type="term" value="F:penicillin binding"/>
    <property type="evidence" value="ECO:0007669"/>
    <property type="project" value="InterPro"/>
</dbReference>
<comment type="caution">
    <text evidence="10">The sequence shown here is derived from an EMBL/GenBank/DDBJ whole genome shotgun (WGS) entry which is preliminary data.</text>
</comment>
<feature type="domain" description="PASTA" evidence="9">
    <location>
        <begin position="646"/>
        <end position="705"/>
    </location>
</feature>
<evidence type="ECO:0000256" key="1">
    <source>
        <dbReference type="ARBA" id="ARBA00004370"/>
    </source>
</evidence>
<evidence type="ECO:0000256" key="5">
    <source>
        <dbReference type="ARBA" id="ARBA00023136"/>
    </source>
</evidence>
<evidence type="ECO:0000313" key="11">
    <source>
        <dbReference type="Proteomes" id="UP001285636"/>
    </source>
</evidence>
<feature type="transmembrane region" description="Helical" evidence="8">
    <location>
        <begin position="12"/>
        <end position="32"/>
    </location>
</feature>
<keyword evidence="5 8" id="KW-0472">Membrane</keyword>
<dbReference type="InterPro" id="IPR036138">
    <property type="entry name" value="PBP_dimer_sf"/>
</dbReference>
<dbReference type="SUPFAM" id="SSF56601">
    <property type="entry name" value="beta-lactamase/transpeptidase-like"/>
    <property type="match status" value="1"/>
</dbReference>
<dbReference type="Gene3D" id="3.40.710.10">
    <property type="entry name" value="DD-peptidase/beta-lactamase superfamily"/>
    <property type="match status" value="1"/>
</dbReference>
<evidence type="ECO:0000256" key="3">
    <source>
        <dbReference type="ARBA" id="ARBA00007171"/>
    </source>
</evidence>
<protein>
    <recommendedName>
        <fullName evidence="4">serine-type D-Ala-D-Ala carboxypeptidase</fullName>
        <ecNumber evidence="4">3.4.16.4</ecNumber>
    </recommendedName>
</protein>
<dbReference type="GO" id="GO:0005886">
    <property type="term" value="C:plasma membrane"/>
    <property type="evidence" value="ECO:0007669"/>
    <property type="project" value="TreeGrafter"/>
</dbReference>
<comment type="catalytic activity">
    <reaction evidence="6">
        <text>Preferential cleavage: (Ac)2-L-Lys-D-Ala-|-D-Ala. Also transpeptidation of peptidyl-alanyl moieties that are N-acyl substituents of D-alanine.</text>
        <dbReference type="EC" id="3.4.16.4"/>
    </reaction>
</comment>
<evidence type="ECO:0000259" key="9">
    <source>
        <dbReference type="PROSITE" id="PS51178"/>
    </source>
</evidence>
<feature type="region of interest" description="Disordered" evidence="7">
    <location>
        <begin position="709"/>
        <end position="736"/>
    </location>
</feature>
<dbReference type="PROSITE" id="PS51178">
    <property type="entry name" value="PASTA"/>
    <property type="match status" value="1"/>
</dbReference>
<dbReference type="PANTHER" id="PTHR30627:SF26">
    <property type="entry name" value="PENICILLIN-BINDING PROTEIN 2B"/>
    <property type="match status" value="1"/>
</dbReference>
<comment type="pathway">
    <text evidence="2">Cell wall biogenesis; peptidoglycan biosynthesis.</text>
</comment>
<evidence type="ECO:0000256" key="2">
    <source>
        <dbReference type="ARBA" id="ARBA00004752"/>
    </source>
</evidence>
<dbReference type="GO" id="GO:0009002">
    <property type="term" value="F:serine-type D-Ala-D-Ala carboxypeptidase activity"/>
    <property type="evidence" value="ECO:0007669"/>
    <property type="project" value="UniProtKB-EC"/>
</dbReference>
<dbReference type="SUPFAM" id="SSF54184">
    <property type="entry name" value="Penicillin-binding protein 2x (pbp-2x), c-terminal domain"/>
    <property type="match status" value="2"/>
</dbReference>
<dbReference type="AlphaFoldDB" id="A0AAJ2NN25"/>
<dbReference type="GO" id="GO:0071555">
    <property type="term" value="P:cell wall organization"/>
    <property type="evidence" value="ECO:0007669"/>
    <property type="project" value="TreeGrafter"/>
</dbReference>
<proteinExistence type="inferred from homology"/>
<dbReference type="SUPFAM" id="SSF56519">
    <property type="entry name" value="Penicillin binding protein dimerisation domain"/>
    <property type="match status" value="1"/>
</dbReference>
<comment type="subcellular location">
    <subcellularLocation>
        <location evidence="1">Membrane</location>
    </subcellularLocation>
</comment>